<evidence type="ECO:0000313" key="1">
    <source>
        <dbReference type="EMBL" id="PRW61509.1"/>
    </source>
</evidence>
<sequence>MRRDLGARGLEVHVAPLNDQEQASAPWLNCTVAGVAAFTHRPGYKFLQANLATLVSKLRVELGELWAQHGPSTCIVVDAGNTFGALRTNSTGNLTVVAAASLKFAPRLEELASRVSAKIGGLFNGGHLRLEPDMGLDVQAAMLEYMDVMRAVGFKADLPLYFASGLLTYGDRTTFNQVSQQLINASLCSRAVAKEILLPAAEFEGLNSEQSALIDLLVLTRSAALVGHRDSSFSLYVLLFMPA</sequence>
<name>A0A2P6U5B4_CHLSO</name>
<dbReference type="OrthoDB" id="509977at2759"/>
<dbReference type="AlphaFoldDB" id="A0A2P6U5B4"/>
<protein>
    <submittedName>
        <fullName evidence="1">Uncharacterized protein</fullName>
    </submittedName>
</protein>
<accession>A0A2P6U5B4</accession>
<dbReference type="EMBL" id="LHPG02000001">
    <property type="protein sequence ID" value="PRW61509.1"/>
    <property type="molecule type" value="Genomic_DNA"/>
</dbReference>
<comment type="caution">
    <text evidence="1">The sequence shown here is derived from an EMBL/GenBank/DDBJ whole genome shotgun (WGS) entry which is preliminary data.</text>
</comment>
<evidence type="ECO:0000313" key="2">
    <source>
        <dbReference type="Proteomes" id="UP000239899"/>
    </source>
</evidence>
<dbReference type="Proteomes" id="UP000239899">
    <property type="component" value="Unassembled WGS sequence"/>
</dbReference>
<organism evidence="1 2">
    <name type="scientific">Chlorella sorokiniana</name>
    <name type="common">Freshwater green alga</name>
    <dbReference type="NCBI Taxonomy" id="3076"/>
    <lineage>
        <taxon>Eukaryota</taxon>
        <taxon>Viridiplantae</taxon>
        <taxon>Chlorophyta</taxon>
        <taxon>core chlorophytes</taxon>
        <taxon>Trebouxiophyceae</taxon>
        <taxon>Chlorellales</taxon>
        <taxon>Chlorellaceae</taxon>
        <taxon>Chlorella clade</taxon>
        <taxon>Chlorella</taxon>
    </lineage>
</organism>
<reference evidence="1 2" key="1">
    <citation type="journal article" date="2018" name="Plant J.">
        <title>Genome sequences of Chlorella sorokiniana UTEX 1602 and Micractinium conductrix SAG 241.80: implications to maltose excretion by a green alga.</title>
        <authorList>
            <person name="Arriola M.B."/>
            <person name="Velmurugan N."/>
            <person name="Zhang Y."/>
            <person name="Plunkett M.H."/>
            <person name="Hondzo H."/>
            <person name="Barney B.M."/>
        </authorList>
    </citation>
    <scope>NUCLEOTIDE SEQUENCE [LARGE SCALE GENOMIC DNA]</scope>
    <source>
        <strain evidence="2">UTEX 1602</strain>
    </source>
</reference>
<proteinExistence type="predicted"/>
<gene>
    <name evidence="1" type="ORF">C2E21_0368</name>
</gene>
<keyword evidence="2" id="KW-1185">Reference proteome</keyword>